<organism evidence="10 11">
    <name type="scientific">Paraconexibacter algicola</name>
    <dbReference type="NCBI Taxonomy" id="2133960"/>
    <lineage>
        <taxon>Bacteria</taxon>
        <taxon>Bacillati</taxon>
        <taxon>Actinomycetota</taxon>
        <taxon>Thermoleophilia</taxon>
        <taxon>Solirubrobacterales</taxon>
        <taxon>Paraconexibacteraceae</taxon>
        <taxon>Paraconexibacter</taxon>
    </lineage>
</organism>
<proteinExistence type="predicted"/>
<evidence type="ECO:0000256" key="3">
    <source>
        <dbReference type="ARBA" id="ARBA00022676"/>
    </source>
</evidence>
<feature type="compositionally biased region" description="Low complexity" evidence="8">
    <location>
        <begin position="565"/>
        <end position="580"/>
    </location>
</feature>
<evidence type="ECO:0008006" key="12">
    <source>
        <dbReference type="Google" id="ProtNLM"/>
    </source>
</evidence>
<feature type="transmembrane region" description="Helical" evidence="9">
    <location>
        <begin position="120"/>
        <end position="138"/>
    </location>
</feature>
<feature type="transmembrane region" description="Helical" evidence="9">
    <location>
        <begin position="176"/>
        <end position="194"/>
    </location>
</feature>
<evidence type="ECO:0000256" key="6">
    <source>
        <dbReference type="ARBA" id="ARBA00022989"/>
    </source>
</evidence>
<keyword evidence="4" id="KW-0808">Transferase</keyword>
<keyword evidence="11" id="KW-1185">Reference proteome</keyword>
<keyword evidence="5 9" id="KW-0812">Transmembrane</keyword>
<feature type="transmembrane region" description="Helical" evidence="9">
    <location>
        <begin position="200"/>
        <end position="233"/>
    </location>
</feature>
<dbReference type="EMBL" id="PYYB01000001">
    <property type="protein sequence ID" value="PTL59805.1"/>
    <property type="molecule type" value="Genomic_DNA"/>
</dbReference>
<feature type="region of interest" description="Disordered" evidence="8">
    <location>
        <begin position="559"/>
        <end position="592"/>
    </location>
</feature>
<sequence>MSTVLNPPPGGTPPSNPAAHGHRSGTVLDDAPRGPQVAMPGALVSFGLFLALAVVYFLIGYKITIDQHVIVFDALDRLTRAYLVWHNDPPKLAAIGFVFAPLTTFAMLPFALVKPLATSLIALPLMSAVFAAGTIVILDRTLARCDMNAILRLPLLALFAFNPFWVFYAGNGMSEVIYAFFLAFSLYCFVSWYATTEPRFLIGAGFGIAVLVLTRYAFIVWAVLLAVLIAVALVRRRASKIEVEGSVIAFAAPVVYVLALWILFNTLIVGDPFGWITSTTTSTQAVNATGIDTTGDLTFNEIARRLLELNVTVFPLAFVVVPALVLTFVAQRNDMALWLASFVVLGIVIMGGNAYINDQEGLLTLRDSMPMYVAAFVGAAWVFRSFETARVGVWAATVALLVINLFTAWSGMQSYPFQSLEQAFVRAVKTGDDQTGVASRGGFRGGVLSEAQMAGYINRNVTRNNAILTDNAKTFGVIILSGRPQLFFDRIDKGDTRFRQVLDNPWGTVDYVLLTINPSSGDLVQQKYPRANDGLVRGLTAVARTERYLLLRVARTDPARRRTAARTPATAGGTAATPAATPTPTPTPTATP</sequence>
<reference evidence="10 11" key="1">
    <citation type="submission" date="2018-03" db="EMBL/GenBank/DDBJ databases">
        <title>Aquarubrobacter algicola gen. nov., sp. nov., a novel actinobacterium isolated from shallow eutrophic lake during the end of cyanobacterial harmful algal blooms.</title>
        <authorList>
            <person name="Chun S.J."/>
        </authorList>
    </citation>
    <scope>NUCLEOTIDE SEQUENCE [LARGE SCALE GENOMIC DNA]</scope>
    <source>
        <strain evidence="10 11">Seoho-28</strain>
    </source>
</reference>
<keyword evidence="3" id="KW-0328">Glycosyltransferase</keyword>
<evidence type="ECO:0000256" key="5">
    <source>
        <dbReference type="ARBA" id="ARBA00022692"/>
    </source>
</evidence>
<evidence type="ECO:0000256" key="7">
    <source>
        <dbReference type="ARBA" id="ARBA00023136"/>
    </source>
</evidence>
<feature type="transmembrane region" description="Helical" evidence="9">
    <location>
        <begin position="245"/>
        <end position="264"/>
    </location>
</feature>
<dbReference type="RefSeq" id="WP_107568449.1">
    <property type="nucleotide sequence ID" value="NZ_PYYB01000001.1"/>
</dbReference>
<dbReference type="GO" id="GO:0005886">
    <property type="term" value="C:plasma membrane"/>
    <property type="evidence" value="ECO:0007669"/>
    <property type="project" value="UniProtKB-SubCell"/>
</dbReference>
<evidence type="ECO:0000256" key="4">
    <source>
        <dbReference type="ARBA" id="ARBA00022679"/>
    </source>
</evidence>
<dbReference type="OrthoDB" id="3763449at2"/>
<comment type="caution">
    <text evidence="10">The sequence shown here is derived from an EMBL/GenBank/DDBJ whole genome shotgun (WGS) entry which is preliminary data.</text>
</comment>
<evidence type="ECO:0000256" key="8">
    <source>
        <dbReference type="SAM" id="MobiDB-lite"/>
    </source>
</evidence>
<keyword evidence="2" id="KW-1003">Cell membrane</keyword>
<dbReference type="GO" id="GO:0016763">
    <property type="term" value="F:pentosyltransferase activity"/>
    <property type="evidence" value="ECO:0007669"/>
    <property type="project" value="TreeGrafter"/>
</dbReference>
<feature type="compositionally biased region" description="Pro residues" evidence="8">
    <location>
        <begin position="1"/>
        <end position="16"/>
    </location>
</feature>
<evidence type="ECO:0000313" key="11">
    <source>
        <dbReference type="Proteomes" id="UP000240739"/>
    </source>
</evidence>
<feature type="transmembrane region" description="Helical" evidence="9">
    <location>
        <begin position="336"/>
        <end position="356"/>
    </location>
</feature>
<keyword evidence="7 9" id="KW-0472">Membrane</keyword>
<keyword evidence="6 9" id="KW-1133">Transmembrane helix</keyword>
<feature type="transmembrane region" description="Helical" evidence="9">
    <location>
        <begin position="368"/>
        <end position="386"/>
    </location>
</feature>
<comment type="subcellular location">
    <subcellularLocation>
        <location evidence="1">Cell membrane</location>
        <topology evidence="1">Multi-pass membrane protein</topology>
    </subcellularLocation>
</comment>
<gene>
    <name evidence="10" type="ORF">C7Y72_09155</name>
</gene>
<evidence type="ECO:0000256" key="1">
    <source>
        <dbReference type="ARBA" id="ARBA00004651"/>
    </source>
</evidence>
<dbReference type="GO" id="GO:0009103">
    <property type="term" value="P:lipopolysaccharide biosynthetic process"/>
    <property type="evidence" value="ECO:0007669"/>
    <property type="project" value="UniProtKB-ARBA"/>
</dbReference>
<feature type="compositionally biased region" description="Pro residues" evidence="8">
    <location>
        <begin position="581"/>
        <end position="592"/>
    </location>
</feature>
<evidence type="ECO:0000256" key="9">
    <source>
        <dbReference type="SAM" id="Phobius"/>
    </source>
</evidence>
<feature type="transmembrane region" description="Helical" evidence="9">
    <location>
        <begin position="150"/>
        <end position="169"/>
    </location>
</feature>
<dbReference type="InterPro" id="IPR050297">
    <property type="entry name" value="LipidA_mod_glycosyltrf_83"/>
</dbReference>
<dbReference type="PANTHER" id="PTHR33908">
    <property type="entry name" value="MANNOSYLTRANSFERASE YKCB-RELATED"/>
    <property type="match status" value="1"/>
</dbReference>
<protein>
    <recommendedName>
        <fullName evidence="12">Glycosyltransferase RgtA/B/C/D-like domain-containing protein</fullName>
    </recommendedName>
</protein>
<feature type="transmembrane region" description="Helical" evidence="9">
    <location>
        <begin position="309"/>
        <end position="329"/>
    </location>
</feature>
<feature type="transmembrane region" description="Helical" evidence="9">
    <location>
        <begin position="393"/>
        <end position="412"/>
    </location>
</feature>
<dbReference type="PANTHER" id="PTHR33908:SF11">
    <property type="entry name" value="MEMBRANE PROTEIN"/>
    <property type="match status" value="1"/>
</dbReference>
<feature type="region of interest" description="Disordered" evidence="8">
    <location>
        <begin position="1"/>
        <end position="27"/>
    </location>
</feature>
<feature type="transmembrane region" description="Helical" evidence="9">
    <location>
        <begin position="37"/>
        <end position="59"/>
    </location>
</feature>
<dbReference type="Proteomes" id="UP000240739">
    <property type="component" value="Unassembled WGS sequence"/>
</dbReference>
<accession>A0A2T4UKS0</accession>
<name>A0A2T4UKS0_9ACTN</name>
<dbReference type="AlphaFoldDB" id="A0A2T4UKS0"/>
<evidence type="ECO:0000313" key="10">
    <source>
        <dbReference type="EMBL" id="PTL59805.1"/>
    </source>
</evidence>
<evidence type="ECO:0000256" key="2">
    <source>
        <dbReference type="ARBA" id="ARBA00022475"/>
    </source>
</evidence>